<dbReference type="PROSITE" id="PS51257">
    <property type="entry name" value="PROKAR_LIPOPROTEIN"/>
    <property type="match status" value="1"/>
</dbReference>
<keyword evidence="1" id="KW-0732">Signal</keyword>
<keyword evidence="3" id="KW-1185">Reference proteome</keyword>
<gene>
    <name evidence="2" type="ORF">SAMN04488062_10751</name>
</gene>
<organism evidence="2 3">
    <name type="scientific">Flavobacterium omnivorum</name>
    <dbReference type="NCBI Taxonomy" id="178355"/>
    <lineage>
        <taxon>Bacteria</taxon>
        <taxon>Pseudomonadati</taxon>
        <taxon>Bacteroidota</taxon>
        <taxon>Flavobacteriia</taxon>
        <taxon>Flavobacteriales</taxon>
        <taxon>Flavobacteriaceae</taxon>
        <taxon>Flavobacterium</taxon>
    </lineage>
</organism>
<feature type="signal peptide" evidence="1">
    <location>
        <begin position="1"/>
        <end position="22"/>
    </location>
</feature>
<evidence type="ECO:0000313" key="3">
    <source>
        <dbReference type="Proteomes" id="UP000199274"/>
    </source>
</evidence>
<dbReference type="Proteomes" id="UP000199274">
    <property type="component" value="Unassembled WGS sequence"/>
</dbReference>
<evidence type="ECO:0000313" key="2">
    <source>
        <dbReference type="EMBL" id="SDH40736.1"/>
    </source>
</evidence>
<name>A0A1G8C5E0_9FLAO</name>
<dbReference type="RefSeq" id="WP_091257323.1">
    <property type="nucleotide sequence ID" value="NZ_FNDB01000007.1"/>
</dbReference>
<proteinExistence type="predicted"/>
<sequence length="259" mass="29736">MKNKIVLLLFFSFFVFTLTSCTNDTDESFKLITKVVETTNKGTLQTYLYAYNGNQIVSIDGSKDRMDFTYTDGLISKMVMLNKTNQLRETTEYSYLKGKLVSVISLGNYKINYIHNSDKIVSYERFTLGSGNEEIKEYHGILYFDNENLIKEEGIYDNTLVGVDSKYSISFDYDAKKNPLFNILGFRKLLNQNDKISINNTVISTVITSVSKDDQITSSAYLYKNSFTYDLDNYPTERVSENTVATNGDIGFLKTEYFY</sequence>
<feature type="chain" id="PRO_5011557615" description="YD repeat-containing protein" evidence="1">
    <location>
        <begin position="23"/>
        <end position="259"/>
    </location>
</feature>
<dbReference type="AlphaFoldDB" id="A0A1G8C5E0"/>
<reference evidence="3" key="1">
    <citation type="submission" date="2016-10" db="EMBL/GenBank/DDBJ databases">
        <authorList>
            <person name="Varghese N."/>
            <person name="Submissions S."/>
        </authorList>
    </citation>
    <scope>NUCLEOTIDE SEQUENCE [LARGE SCALE GENOMIC DNA]</scope>
    <source>
        <strain evidence="3">CGMCC 1.2747</strain>
    </source>
</reference>
<evidence type="ECO:0008006" key="4">
    <source>
        <dbReference type="Google" id="ProtNLM"/>
    </source>
</evidence>
<protein>
    <recommendedName>
        <fullName evidence="4">YD repeat-containing protein</fullName>
    </recommendedName>
</protein>
<evidence type="ECO:0000256" key="1">
    <source>
        <dbReference type="SAM" id="SignalP"/>
    </source>
</evidence>
<accession>A0A1G8C5E0</accession>
<dbReference type="OrthoDB" id="1330101at2"/>
<dbReference type="EMBL" id="FNDB01000007">
    <property type="protein sequence ID" value="SDH40736.1"/>
    <property type="molecule type" value="Genomic_DNA"/>
</dbReference>